<keyword evidence="2" id="KW-0812">Transmembrane</keyword>
<dbReference type="InterPro" id="IPR009057">
    <property type="entry name" value="Homeodomain-like_sf"/>
</dbReference>
<evidence type="ECO:0000259" key="3">
    <source>
        <dbReference type="PROSITE" id="PS50977"/>
    </source>
</evidence>
<name>A0A6J7FGK3_9ZZZZ</name>
<dbReference type="InterPro" id="IPR001647">
    <property type="entry name" value="HTH_TetR"/>
</dbReference>
<dbReference type="PANTHER" id="PTHR30055">
    <property type="entry name" value="HTH-TYPE TRANSCRIPTIONAL REGULATOR RUTR"/>
    <property type="match status" value="1"/>
</dbReference>
<evidence type="ECO:0000256" key="2">
    <source>
        <dbReference type="SAM" id="Phobius"/>
    </source>
</evidence>
<evidence type="ECO:0000313" key="4">
    <source>
        <dbReference type="EMBL" id="CAB4894952.1"/>
    </source>
</evidence>
<keyword evidence="2" id="KW-1133">Transmembrane helix</keyword>
<dbReference type="Pfam" id="PF00440">
    <property type="entry name" value="TetR_N"/>
    <property type="match status" value="2"/>
</dbReference>
<protein>
    <submittedName>
        <fullName evidence="4">Unannotated protein</fullName>
    </submittedName>
</protein>
<dbReference type="PANTHER" id="PTHR30055:SF148">
    <property type="entry name" value="TETR-FAMILY TRANSCRIPTIONAL REGULATOR"/>
    <property type="match status" value="1"/>
</dbReference>
<dbReference type="SUPFAM" id="SSF46689">
    <property type="entry name" value="Homeodomain-like"/>
    <property type="match status" value="2"/>
</dbReference>
<dbReference type="AlphaFoldDB" id="A0A6J7FGK3"/>
<dbReference type="PROSITE" id="PS50977">
    <property type="entry name" value="HTH_TETR_2"/>
    <property type="match status" value="2"/>
</dbReference>
<dbReference type="Gene3D" id="1.10.357.10">
    <property type="entry name" value="Tetracycline Repressor, domain 2"/>
    <property type="match status" value="2"/>
</dbReference>
<keyword evidence="2" id="KW-0472">Membrane</keyword>
<gene>
    <name evidence="4" type="ORF">UFOPK3516_00637</name>
</gene>
<dbReference type="GO" id="GO:0000976">
    <property type="term" value="F:transcription cis-regulatory region binding"/>
    <property type="evidence" value="ECO:0007669"/>
    <property type="project" value="TreeGrafter"/>
</dbReference>
<keyword evidence="1" id="KW-0238">DNA-binding</keyword>
<reference evidence="4" key="1">
    <citation type="submission" date="2020-05" db="EMBL/GenBank/DDBJ databases">
        <authorList>
            <person name="Chiriac C."/>
            <person name="Salcher M."/>
            <person name="Ghai R."/>
            <person name="Kavagutti S V."/>
        </authorList>
    </citation>
    <scope>NUCLEOTIDE SEQUENCE</scope>
</reference>
<dbReference type="EMBL" id="CAFBMB010000034">
    <property type="protein sequence ID" value="CAB4894952.1"/>
    <property type="molecule type" value="Genomic_DNA"/>
</dbReference>
<proteinExistence type="predicted"/>
<dbReference type="GO" id="GO:0003700">
    <property type="term" value="F:DNA-binding transcription factor activity"/>
    <property type="evidence" value="ECO:0007669"/>
    <property type="project" value="TreeGrafter"/>
</dbReference>
<dbReference type="InterPro" id="IPR050109">
    <property type="entry name" value="HTH-type_TetR-like_transc_reg"/>
</dbReference>
<feature type="domain" description="HTH tetR-type" evidence="3">
    <location>
        <begin position="10"/>
        <end position="70"/>
    </location>
</feature>
<accession>A0A6J7FGK3</accession>
<feature type="transmembrane region" description="Helical" evidence="2">
    <location>
        <begin position="336"/>
        <end position="357"/>
    </location>
</feature>
<organism evidence="4">
    <name type="scientific">freshwater metagenome</name>
    <dbReference type="NCBI Taxonomy" id="449393"/>
    <lineage>
        <taxon>unclassified sequences</taxon>
        <taxon>metagenomes</taxon>
        <taxon>ecological metagenomes</taxon>
    </lineage>
</organism>
<feature type="domain" description="HTH tetR-type" evidence="3">
    <location>
        <begin position="194"/>
        <end position="254"/>
    </location>
</feature>
<sequence length="382" mass="41403">MSDLSEARQARTIARFVEAAVVAIGETGIDRLSVSRIATLAGASRPTFYAYFGEVGGLLAELWLARGAAFLDWLVNPSVSLAAASANEKIELEVMAEVFAVAHRIPELSEVVNPSVGEWWQTRTHGSEYVALKVAWVAAARLGEILTFKVDSDVTQAVFGEHFIWQLGHECQNPPPPLASTPLPQVSDPLATTDSMDRRLLDAAVKVISTSGVSAASMTRISRTARVTTGAAYPRFSGSESLVLSAFENWITEVTEENLSQIGPEGFGPDDFGLFVMAGLQSNRKIWRNFRVETHLEGAINAEMAAAMRTTLRATNDRVVLGLGRLPASPEQKQAIAYWVHTIGIGMAILFNAGLAVDRLDHRMITRDMMGALLNRPLPTSA</sequence>
<evidence type="ECO:0000256" key="1">
    <source>
        <dbReference type="ARBA" id="ARBA00023125"/>
    </source>
</evidence>